<sequence length="200" mass="22641">MCEKLFKEKQLFHIYFIIPVYNPLEYLQKGRITLICQSCGENPATIKVKTIVNGQLTEYALCAACAHRLGYTTLLTGLDRGFGSILSDFLGEEQSEPEEERCPWCGATFEEIARTDKVGCAHCYEIFADRLLPIVQRLYGSDIHCGKTPGENLPQPQPQSQMVLMQEVLRQAVEQEKKERRTLQLQESLRRLGGGTSNEP</sequence>
<dbReference type="GO" id="GO:0046870">
    <property type="term" value="F:cadmium ion binding"/>
    <property type="evidence" value="ECO:0007669"/>
    <property type="project" value="TreeGrafter"/>
</dbReference>
<dbReference type="PANTHER" id="PTHR38430">
    <property type="entry name" value="PROTEIN-ARGININE KINASE ACTIVATOR PROTEIN"/>
    <property type="match status" value="1"/>
</dbReference>
<dbReference type="InterPro" id="IPR025542">
    <property type="entry name" value="YacH"/>
</dbReference>
<evidence type="ECO:0000313" key="3">
    <source>
        <dbReference type="Proteomes" id="UP000516046"/>
    </source>
</evidence>
<dbReference type="GO" id="GO:0005507">
    <property type="term" value="F:copper ion binding"/>
    <property type="evidence" value="ECO:0007669"/>
    <property type="project" value="TreeGrafter"/>
</dbReference>
<accession>A0A7G9WDU2</accession>
<protein>
    <recommendedName>
        <fullName evidence="4">UVR domain-containing protein</fullName>
    </recommendedName>
</protein>
<reference evidence="2 3" key="1">
    <citation type="submission" date="2020-08" db="EMBL/GenBank/DDBJ databases">
        <authorList>
            <person name="Ren C."/>
            <person name="Gu Y."/>
            <person name="Xu Y."/>
        </authorList>
    </citation>
    <scope>NUCLEOTIDE SEQUENCE [LARGE SCALE GENOMIC DNA]</scope>
    <source>
        <strain evidence="2 3">LBM18003</strain>
    </source>
</reference>
<gene>
    <name evidence="2" type="ORF">H6X83_07680</name>
</gene>
<dbReference type="GO" id="GO:1990169">
    <property type="term" value="P:stress response to copper ion"/>
    <property type="evidence" value="ECO:0007669"/>
    <property type="project" value="TreeGrafter"/>
</dbReference>
<evidence type="ECO:0000256" key="1">
    <source>
        <dbReference type="SAM" id="MobiDB-lite"/>
    </source>
</evidence>
<dbReference type="GO" id="GO:0050897">
    <property type="term" value="F:cobalt ion binding"/>
    <property type="evidence" value="ECO:0007669"/>
    <property type="project" value="TreeGrafter"/>
</dbReference>
<evidence type="ECO:0008006" key="4">
    <source>
        <dbReference type="Google" id="ProtNLM"/>
    </source>
</evidence>
<organism evidence="2 3">
    <name type="scientific">Caproicibacterium amylolyticum</name>
    <dbReference type="NCBI Taxonomy" id="2766537"/>
    <lineage>
        <taxon>Bacteria</taxon>
        <taxon>Bacillati</taxon>
        <taxon>Bacillota</taxon>
        <taxon>Clostridia</taxon>
        <taxon>Eubacteriales</taxon>
        <taxon>Oscillospiraceae</taxon>
        <taxon>Caproicibacterium</taxon>
    </lineage>
</organism>
<feature type="region of interest" description="Disordered" evidence="1">
    <location>
        <begin position="177"/>
        <end position="200"/>
    </location>
</feature>
<keyword evidence="3" id="KW-1185">Reference proteome</keyword>
<evidence type="ECO:0000313" key="2">
    <source>
        <dbReference type="EMBL" id="QNO16854.1"/>
    </source>
</evidence>
<proteinExistence type="predicted"/>
<dbReference type="KEGG" id="caml:H6X83_07680"/>
<dbReference type="GO" id="GO:1990170">
    <property type="term" value="P:stress response to cadmium ion"/>
    <property type="evidence" value="ECO:0007669"/>
    <property type="project" value="TreeGrafter"/>
</dbReference>
<dbReference type="PANTHER" id="PTHR38430:SF1">
    <property type="entry name" value="PROTEIN-ARGININE KINASE ACTIVATOR PROTEIN"/>
    <property type="match status" value="1"/>
</dbReference>
<dbReference type="EMBL" id="CP060696">
    <property type="protein sequence ID" value="QNO16854.1"/>
    <property type="molecule type" value="Genomic_DNA"/>
</dbReference>
<dbReference type="Proteomes" id="UP000516046">
    <property type="component" value="Chromosome"/>
</dbReference>
<dbReference type="AlphaFoldDB" id="A0A7G9WDU2"/>
<dbReference type="GO" id="GO:0008270">
    <property type="term" value="F:zinc ion binding"/>
    <property type="evidence" value="ECO:0007669"/>
    <property type="project" value="TreeGrafter"/>
</dbReference>
<dbReference type="RefSeq" id="WP_212505921.1">
    <property type="nucleotide sequence ID" value="NZ_CP060696.1"/>
</dbReference>
<name>A0A7G9WDU2_9FIRM</name>